<keyword evidence="1" id="KW-0472">Membrane</keyword>
<evidence type="ECO:0000313" key="2">
    <source>
        <dbReference type="EMBL" id="GAA5056612.1"/>
    </source>
</evidence>
<name>A0AAV3UL67_9EURY</name>
<feature type="transmembrane region" description="Helical" evidence="1">
    <location>
        <begin position="34"/>
        <end position="53"/>
    </location>
</feature>
<comment type="caution">
    <text evidence="2">The sequence shown here is derived from an EMBL/GenBank/DDBJ whole genome shotgun (WGS) entry which is preliminary data.</text>
</comment>
<gene>
    <name evidence="2" type="ORF">GCM10025751_37640</name>
</gene>
<dbReference type="Proteomes" id="UP001501729">
    <property type="component" value="Unassembled WGS sequence"/>
</dbReference>
<accession>A0AAV3UL67</accession>
<sequence>MLFNLGELLLYAGLILGAIPSGVAKSPSRLAVALATFASVLVVLVPIIAVLRLTE</sequence>
<protein>
    <submittedName>
        <fullName evidence="2">Uncharacterized protein</fullName>
    </submittedName>
</protein>
<reference evidence="2 3" key="1">
    <citation type="journal article" date="2019" name="Int. J. Syst. Evol. Microbiol.">
        <title>The Global Catalogue of Microorganisms (GCM) 10K type strain sequencing project: providing services to taxonomists for standard genome sequencing and annotation.</title>
        <authorList>
            <consortium name="The Broad Institute Genomics Platform"/>
            <consortium name="The Broad Institute Genome Sequencing Center for Infectious Disease"/>
            <person name="Wu L."/>
            <person name="Ma J."/>
        </authorList>
    </citation>
    <scope>NUCLEOTIDE SEQUENCE [LARGE SCALE GENOMIC DNA]</scope>
    <source>
        <strain evidence="2 3">JCM 17504</strain>
    </source>
</reference>
<keyword evidence="1" id="KW-1133">Transmembrane helix</keyword>
<dbReference type="AlphaFoldDB" id="A0AAV3UL67"/>
<evidence type="ECO:0000256" key="1">
    <source>
        <dbReference type="SAM" id="Phobius"/>
    </source>
</evidence>
<keyword evidence="3" id="KW-1185">Reference proteome</keyword>
<keyword evidence="1" id="KW-0812">Transmembrane</keyword>
<evidence type="ECO:0000313" key="3">
    <source>
        <dbReference type="Proteomes" id="UP001501729"/>
    </source>
</evidence>
<proteinExistence type="predicted"/>
<dbReference type="EMBL" id="BAABKX010000015">
    <property type="protein sequence ID" value="GAA5056612.1"/>
    <property type="molecule type" value="Genomic_DNA"/>
</dbReference>
<organism evidence="2 3">
    <name type="scientific">Haladaptatus pallidirubidus</name>
    <dbReference type="NCBI Taxonomy" id="1008152"/>
    <lineage>
        <taxon>Archaea</taxon>
        <taxon>Methanobacteriati</taxon>
        <taxon>Methanobacteriota</taxon>
        <taxon>Stenosarchaea group</taxon>
        <taxon>Halobacteria</taxon>
        <taxon>Halobacteriales</taxon>
        <taxon>Haladaptataceae</taxon>
        <taxon>Haladaptatus</taxon>
    </lineage>
</organism>